<proteinExistence type="predicted"/>
<dbReference type="PANTHER" id="PTHR45228">
    <property type="entry name" value="CYCLIC DI-GMP PHOSPHODIESTERASE TM_0186-RELATED"/>
    <property type="match status" value="1"/>
</dbReference>
<dbReference type="Proteomes" id="UP000186110">
    <property type="component" value="Chromosome"/>
</dbReference>
<feature type="domain" description="HD-GYP" evidence="1">
    <location>
        <begin position="15"/>
        <end position="226"/>
    </location>
</feature>
<dbReference type="Pfam" id="PF13487">
    <property type="entry name" value="HD_5"/>
    <property type="match status" value="1"/>
</dbReference>
<reference evidence="2 3" key="1">
    <citation type="submission" date="2017-01" db="EMBL/GenBank/DDBJ databases">
        <authorList>
            <person name="Mah S.A."/>
            <person name="Swanson W.J."/>
            <person name="Moy G.W."/>
            <person name="Vacquier V.D."/>
        </authorList>
    </citation>
    <scope>NUCLEOTIDE SEQUENCE [LARGE SCALE GENOMIC DNA]</scope>
    <source>
        <strain evidence="2 3">DSM 22694</strain>
    </source>
</reference>
<sequence length="248" mass="27476">MDSEFSQSSLDVAESLHANRVIVFALATLAELRESDTESHILRVQHYVRVLANKLGPHPSYAALLTPDYIESLCRSVPMYDMGSVGIPDRILLKPGRLTPEEVAIMRTHTTLGYESIVRAEKTLGRASPLLTIAKEITRSHQEKWDGSGYPQGLSEGQIPVSARIVALADVYDALISNKVYKDGVPHDKAVQIIFSERGTHFDPDIVDAFIEIHEEFAAIAQRYADTDADMQQKIEYMANAIAEVAVL</sequence>
<evidence type="ECO:0000259" key="1">
    <source>
        <dbReference type="PROSITE" id="PS51832"/>
    </source>
</evidence>
<keyword evidence="3" id="KW-1185">Reference proteome</keyword>
<dbReference type="InterPro" id="IPR052020">
    <property type="entry name" value="Cyclic_di-GMP/3'3'-cGAMP_PDE"/>
</dbReference>
<accession>A0A1P8K557</accession>
<name>A0A1P8K557_9BURK</name>
<dbReference type="PANTHER" id="PTHR45228:SF5">
    <property type="entry name" value="CYCLIC DI-GMP PHOSPHODIESTERASE VC_1348-RELATED"/>
    <property type="match status" value="1"/>
</dbReference>
<dbReference type="EMBL" id="CP019239">
    <property type="protein sequence ID" value="APW41143.1"/>
    <property type="molecule type" value="Genomic_DNA"/>
</dbReference>
<protein>
    <submittedName>
        <fullName evidence="2">Metal-dependent phosphohydrolase</fullName>
    </submittedName>
</protein>
<evidence type="ECO:0000313" key="3">
    <source>
        <dbReference type="Proteomes" id="UP000186110"/>
    </source>
</evidence>
<evidence type="ECO:0000313" key="2">
    <source>
        <dbReference type="EMBL" id="APW41143.1"/>
    </source>
</evidence>
<dbReference type="AlphaFoldDB" id="A0A1P8K557"/>
<dbReference type="GO" id="GO:0008081">
    <property type="term" value="F:phosphoric diester hydrolase activity"/>
    <property type="evidence" value="ECO:0007669"/>
    <property type="project" value="UniProtKB-ARBA"/>
</dbReference>
<dbReference type="STRING" id="1484693.RS694_00335"/>
<dbReference type="PROSITE" id="PS51832">
    <property type="entry name" value="HD_GYP"/>
    <property type="match status" value="1"/>
</dbReference>
<dbReference type="eggNOG" id="COG3437">
    <property type="taxonomic scope" value="Bacteria"/>
</dbReference>
<dbReference type="CDD" id="cd00077">
    <property type="entry name" value="HDc"/>
    <property type="match status" value="1"/>
</dbReference>
<dbReference type="InterPro" id="IPR003607">
    <property type="entry name" value="HD/PDEase_dom"/>
</dbReference>
<dbReference type="KEGG" id="rsb:RS694_00335"/>
<organism evidence="2 3">
    <name type="scientific">Rhodoferax saidenbachensis</name>
    <dbReference type="NCBI Taxonomy" id="1484693"/>
    <lineage>
        <taxon>Bacteria</taxon>
        <taxon>Pseudomonadati</taxon>
        <taxon>Pseudomonadota</taxon>
        <taxon>Betaproteobacteria</taxon>
        <taxon>Burkholderiales</taxon>
        <taxon>Comamonadaceae</taxon>
        <taxon>Rhodoferax</taxon>
    </lineage>
</organism>
<dbReference type="SUPFAM" id="SSF109604">
    <property type="entry name" value="HD-domain/PDEase-like"/>
    <property type="match status" value="1"/>
</dbReference>
<dbReference type="InterPro" id="IPR037522">
    <property type="entry name" value="HD_GYP_dom"/>
</dbReference>
<dbReference type="RefSeq" id="WP_029706334.1">
    <property type="nucleotide sequence ID" value="NZ_CP019239.1"/>
</dbReference>
<keyword evidence="2" id="KW-0378">Hydrolase</keyword>
<dbReference type="Gene3D" id="1.10.3210.10">
    <property type="entry name" value="Hypothetical protein af1432"/>
    <property type="match status" value="1"/>
</dbReference>
<gene>
    <name evidence="2" type="ORF">RS694_00335</name>
</gene>